<keyword evidence="1" id="KW-1133">Transmembrane helix</keyword>
<feature type="transmembrane region" description="Helical" evidence="1">
    <location>
        <begin position="52"/>
        <end position="74"/>
    </location>
</feature>
<keyword evidence="1" id="KW-0472">Membrane</keyword>
<sequence>MRYCQACKVHLPDDAAHCPLCQGPVSPAPQPGAPAHRSAFPAVPMVYKKYNLFYRLLVFCTVAAVVVCFGINYLLPQSGLWSLFVAGGAGCLWISLADAVHRRRNPPRGILNQVILLGLLALVWDLCTGWRGWSITFVIPFICLLAMAAMAVVAKVIRLPISDYLIYLCVCGGFGILPILSLALGWVSVRWPSLLCAGGSVLSLTALAVFEGEKMLSELRRRLHL</sequence>
<dbReference type="EMBL" id="FMHG01000001">
    <property type="protein sequence ID" value="SCJ41434.1"/>
    <property type="molecule type" value="Genomic_DNA"/>
</dbReference>
<evidence type="ECO:0000256" key="1">
    <source>
        <dbReference type="SAM" id="Phobius"/>
    </source>
</evidence>
<feature type="transmembrane region" description="Helical" evidence="1">
    <location>
        <begin position="80"/>
        <end position="97"/>
    </location>
</feature>
<keyword evidence="1" id="KW-0812">Transmembrane</keyword>
<gene>
    <name evidence="2" type="ORF">SAMEA3545359_00265</name>
</gene>
<dbReference type="Pfam" id="PF19845">
    <property type="entry name" value="DUF6320"/>
    <property type="match status" value="1"/>
</dbReference>
<name>A0A1C6G8P1_9FIRM</name>
<evidence type="ECO:0000313" key="2">
    <source>
        <dbReference type="EMBL" id="SCJ41434.1"/>
    </source>
</evidence>
<accession>A0A1C6G8P1</accession>
<evidence type="ECO:0008006" key="3">
    <source>
        <dbReference type="Google" id="ProtNLM"/>
    </source>
</evidence>
<protein>
    <recommendedName>
        <fullName evidence="3">Zinc ribbon domain-containing protein</fullName>
    </recommendedName>
</protein>
<feature type="transmembrane region" description="Helical" evidence="1">
    <location>
        <begin position="165"/>
        <end position="185"/>
    </location>
</feature>
<proteinExistence type="predicted"/>
<dbReference type="AlphaFoldDB" id="A0A1C6G8P1"/>
<feature type="transmembrane region" description="Helical" evidence="1">
    <location>
        <begin position="109"/>
        <end position="126"/>
    </location>
</feature>
<dbReference type="InterPro" id="IPR046283">
    <property type="entry name" value="DUF6320"/>
</dbReference>
<organism evidence="2">
    <name type="scientific">uncultured Anaerotruncus sp</name>
    <dbReference type="NCBI Taxonomy" id="905011"/>
    <lineage>
        <taxon>Bacteria</taxon>
        <taxon>Bacillati</taxon>
        <taxon>Bacillota</taxon>
        <taxon>Clostridia</taxon>
        <taxon>Eubacteriales</taxon>
        <taxon>Oscillospiraceae</taxon>
        <taxon>Anaerotruncus</taxon>
        <taxon>environmental samples</taxon>
    </lineage>
</organism>
<reference evidence="2" key="1">
    <citation type="submission" date="2015-09" db="EMBL/GenBank/DDBJ databases">
        <authorList>
            <consortium name="Pathogen Informatics"/>
        </authorList>
    </citation>
    <scope>NUCLEOTIDE SEQUENCE</scope>
    <source>
        <strain evidence="2">2789STDY5834896</strain>
    </source>
</reference>
<feature type="transmembrane region" description="Helical" evidence="1">
    <location>
        <begin position="132"/>
        <end position="153"/>
    </location>
</feature>
<feature type="transmembrane region" description="Helical" evidence="1">
    <location>
        <begin position="191"/>
        <end position="210"/>
    </location>
</feature>